<accession>A0A844HUU3</accession>
<evidence type="ECO:0000313" key="1">
    <source>
        <dbReference type="EMBL" id="MTH62065.1"/>
    </source>
</evidence>
<dbReference type="PANTHER" id="PTHR43760">
    <property type="entry name" value="ENDORIBONUCLEASE-RELATED"/>
    <property type="match status" value="1"/>
</dbReference>
<dbReference type="RefSeq" id="WP_155042016.1">
    <property type="nucleotide sequence ID" value="NZ_JBHGCD010000022.1"/>
</dbReference>
<organism evidence="1 2">
    <name type="scientific">Paracoccus litorisediminis</name>
    <dbReference type="NCBI Taxonomy" id="2006130"/>
    <lineage>
        <taxon>Bacteria</taxon>
        <taxon>Pseudomonadati</taxon>
        <taxon>Pseudomonadota</taxon>
        <taxon>Alphaproteobacteria</taxon>
        <taxon>Rhodobacterales</taxon>
        <taxon>Paracoccaceae</taxon>
        <taxon>Paracoccus</taxon>
    </lineage>
</organism>
<dbReference type="InterPro" id="IPR035959">
    <property type="entry name" value="RutC-like_sf"/>
</dbReference>
<dbReference type="Gene3D" id="3.30.1330.40">
    <property type="entry name" value="RutC-like"/>
    <property type="match status" value="1"/>
</dbReference>
<reference evidence="1 2" key="1">
    <citation type="submission" date="2019-11" db="EMBL/GenBank/DDBJ databases">
        <authorList>
            <person name="Dong K."/>
        </authorList>
    </citation>
    <scope>NUCLEOTIDE SEQUENCE [LARGE SCALE GENOMIC DNA]</scope>
    <source>
        <strain evidence="1 2">NBRC 112902</strain>
    </source>
</reference>
<dbReference type="CDD" id="cd02199">
    <property type="entry name" value="YjgF_YER057c_UK114_like_1"/>
    <property type="match status" value="1"/>
</dbReference>
<dbReference type="SUPFAM" id="SSF55298">
    <property type="entry name" value="YjgF-like"/>
    <property type="match status" value="1"/>
</dbReference>
<dbReference type="OrthoDB" id="9806350at2"/>
<dbReference type="AlphaFoldDB" id="A0A844HUU3"/>
<evidence type="ECO:0000313" key="2">
    <source>
        <dbReference type="Proteomes" id="UP000449846"/>
    </source>
</evidence>
<dbReference type="Proteomes" id="UP000449846">
    <property type="component" value="Unassembled WGS sequence"/>
</dbReference>
<dbReference type="InterPro" id="IPR006175">
    <property type="entry name" value="YjgF/YER057c/UK114"/>
</dbReference>
<name>A0A844HUU3_9RHOB</name>
<dbReference type="PANTHER" id="PTHR43760:SF1">
    <property type="entry name" value="ENDORIBONUCLEASE L-PSP_CHORISMATE MUTASE-LIKE DOMAIN-CONTAINING PROTEIN"/>
    <property type="match status" value="1"/>
</dbReference>
<keyword evidence="2" id="KW-1185">Reference proteome</keyword>
<comment type="caution">
    <text evidence="1">The sequence shown here is derived from an EMBL/GenBank/DDBJ whole genome shotgun (WGS) entry which is preliminary data.</text>
</comment>
<sequence length="155" mass="15451">MSITAKLKELGHDLPAAPTPAANYVPWTRAGNLLTISGQVSRTPQGEMLGGTVGGAVSPEDGKKAAEVAALNLIAQIAAATEGEIGGISRILRLGVFVASTPEFTGQSQVANGASDLIAAVFGEAGRHARSAVGVAALPGGASVEVEATVELVLP</sequence>
<dbReference type="InterPro" id="IPR013813">
    <property type="entry name" value="Endoribo_LPSP/chorism_mut-like"/>
</dbReference>
<protein>
    <submittedName>
        <fullName evidence="1">RidA family protein</fullName>
    </submittedName>
</protein>
<gene>
    <name evidence="1" type="ORF">GL300_22975</name>
</gene>
<dbReference type="Pfam" id="PF01042">
    <property type="entry name" value="Ribonuc_L-PSP"/>
    <property type="match status" value="1"/>
</dbReference>
<dbReference type="EMBL" id="WMIG01000025">
    <property type="protein sequence ID" value="MTH62065.1"/>
    <property type="molecule type" value="Genomic_DNA"/>
</dbReference>
<proteinExistence type="predicted"/>